<dbReference type="OrthoDB" id="4161727at2759"/>
<feature type="compositionally biased region" description="Acidic residues" evidence="1">
    <location>
        <begin position="249"/>
        <end position="260"/>
    </location>
</feature>
<feature type="compositionally biased region" description="Polar residues" evidence="1">
    <location>
        <begin position="92"/>
        <end position="104"/>
    </location>
</feature>
<feature type="compositionally biased region" description="Polar residues" evidence="1">
    <location>
        <begin position="118"/>
        <end position="155"/>
    </location>
</feature>
<feature type="region of interest" description="Disordered" evidence="1">
    <location>
        <begin position="72"/>
        <end position="160"/>
    </location>
</feature>
<accession>A0A9P8WKE2</accession>
<evidence type="ECO:0008006" key="4">
    <source>
        <dbReference type="Google" id="ProtNLM"/>
    </source>
</evidence>
<dbReference type="PANTHER" id="PTHR38166">
    <property type="entry name" value="C2H2-TYPE DOMAIN-CONTAINING PROTEIN-RELATED"/>
    <property type="match status" value="1"/>
</dbReference>
<sequence>MPSVRDKASQFSLQRQRNLLYTALAKSTRNPTSLVKYLAKAPRRFDILLKNRRLGCPDSDMPRVGEEQVFVTREIASPRSPNRTLVPKNNLERTSTSDSAQPQPTGDAEERGQDRKGSSASTRGQTTHHSRVTDISSTPLNVSQPSNQKRQAAETTKSDVKLSATSAAYLDYHINQNLRHRKRRIVESLMDTIVECIEKKLDTLEEDREGTGTGTGFSHSRSSSGGFGSGNSMRPQAAGQKRQHRRDDGDEDNSNDDGDDDGSRKNHYKKKTKKICDDTRPKFACPFYKFDPQKFKGHRTCLGPGWTEVHRVKEHLKRSHMLSPHQCHRCLRHFVEEDQLKAHSRKDKPCPIRGPKTARKDLTAGFDAKKWDQLQKRLKKTSEEKWKEWYCILFEVDASSSDIPSPYHDVPVPSGGQPSSDTPDMRDFYRERVFPMIRYHVDQEVEKALLAVEDDIKASVADLIRDLPRRIMSSIPPPTQISDEAEQSINPLGLLESFDFDFSPEEGFNFDNISSEYEPLAESDTSLSSSWSGPAVASSATSLQDEIPTGFCLGV</sequence>
<reference evidence="2 3" key="1">
    <citation type="journal article" date="2021" name="Nat. Commun.">
        <title>Genetic determinants of endophytism in the Arabidopsis root mycobiome.</title>
        <authorList>
            <person name="Mesny F."/>
            <person name="Miyauchi S."/>
            <person name="Thiergart T."/>
            <person name="Pickel B."/>
            <person name="Atanasova L."/>
            <person name="Karlsson M."/>
            <person name="Huettel B."/>
            <person name="Barry K.W."/>
            <person name="Haridas S."/>
            <person name="Chen C."/>
            <person name="Bauer D."/>
            <person name="Andreopoulos W."/>
            <person name="Pangilinan J."/>
            <person name="LaButti K."/>
            <person name="Riley R."/>
            <person name="Lipzen A."/>
            <person name="Clum A."/>
            <person name="Drula E."/>
            <person name="Henrissat B."/>
            <person name="Kohler A."/>
            <person name="Grigoriev I.V."/>
            <person name="Martin F.M."/>
            <person name="Hacquard S."/>
        </authorList>
    </citation>
    <scope>NUCLEOTIDE SEQUENCE [LARGE SCALE GENOMIC DNA]</scope>
    <source>
        <strain evidence="2 3">MPI-CAGE-CH-0241</strain>
    </source>
</reference>
<evidence type="ECO:0000313" key="3">
    <source>
        <dbReference type="Proteomes" id="UP000777438"/>
    </source>
</evidence>
<dbReference type="EMBL" id="JAGPYM010000001">
    <property type="protein sequence ID" value="KAH6900066.1"/>
    <property type="molecule type" value="Genomic_DNA"/>
</dbReference>
<evidence type="ECO:0000256" key="1">
    <source>
        <dbReference type="SAM" id="MobiDB-lite"/>
    </source>
</evidence>
<protein>
    <recommendedName>
        <fullName evidence="4">C2H2-type domain-containing protein</fullName>
    </recommendedName>
</protein>
<dbReference type="AlphaFoldDB" id="A0A9P8WKE2"/>
<feature type="region of interest" description="Disordered" evidence="1">
    <location>
        <begin position="205"/>
        <end position="273"/>
    </location>
</feature>
<proteinExistence type="predicted"/>
<dbReference type="PANTHER" id="PTHR38166:SF1">
    <property type="entry name" value="C2H2-TYPE DOMAIN-CONTAINING PROTEIN"/>
    <property type="match status" value="1"/>
</dbReference>
<feature type="compositionally biased region" description="Basic and acidic residues" evidence="1">
    <location>
        <begin position="108"/>
        <end position="117"/>
    </location>
</feature>
<organism evidence="2 3">
    <name type="scientific">Thelonectria olida</name>
    <dbReference type="NCBI Taxonomy" id="1576542"/>
    <lineage>
        <taxon>Eukaryota</taxon>
        <taxon>Fungi</taxon>
        <taxon>Dikarya</taxon>
        <taxon>Ascomycota</taxon>
        <taxon>Pezizomycotina</taxon>
        <taxon>Sordariomycetes</taxon>
        <taxon>Hypocreomycetidae</taxon>
        <taxon>Hypocreales</taxon>
        <taxon>Nectriaceae</taxon>
        <taxon>Thelonectria</taxon>
    </lineage>
</organism>
<name>A0A9P8WKE2_9HYPO</name>
<comment type="caution">
    <text evidence="2">The sequence shown here is derived from an EMBL/GenBank/DDBJ whole genome shotgun (WGS) entry which is preliminary data.</text>
</comment>
<feature type="region of interest" description="Disordered" evidence="1">
    <location>
        <begin position="405"/>
        <end position="424"/>
    </location>
</feature>
<gene>
    <name evidence="2" type="ORF">B0T10DRAFT_14292</name>
</gene>
<dbReference type="Proteomes" id="UP000777438">
    <property type="component" value="Unassembled WGS sequence"/>
</dbReference>
<keyword evidence="3" id="KW-1185">Reference proteome</keyword>
<evidence type="ECO:0000313" key="2">
    <source>
        <dbReference type="EMBL" id="KAH6900066.1"/>
    </source>
</evidence>